<keyword evidence="2" id="KW-0472">Membrane</keyword>
<feature type="transmembrane region" description="Helical" evidence="2">
    <location>
        <begin position="92"/>
        <end position="117"/>
    </location>
</feature>
<dbReference type="AlphaFoldDB" id="A0A9W7BWA6"/>
<dbReference type="InterPro" id="IPR038350">
    <property type="entry name" value="Orai_sf"/>
</dbReference>
<keyword evidence="4" id="KW-1185">Reference proteome</keyword>
<dbReference type="Gene3D" id="1.20.140.140">
    <property type="entry name" value="Calcium release-activated calcium channel protein Orai"/>
    <property type="match status" value="1"/>
</dbReference>
<feature type="region of interest" description="Disordered" evidence="1">
    <location>
        <begin position="1"/>
        <end position="44"/>
    </location>
</feature>
<evidence type="ECO:0000256" key="2">
    <source>
        <dbReference type="SAM" id="Phobius"/>
    </source>
</evidence>
<feature type="compositionally biased region" description="Low complexity" evidence="1">
    <location>
        <begin position="14"/>
        <end position="24"/>
    </location>
</feature>
<dbReference type="OrthoDB" id="196839at2759"/>
<feature type="transmembrane region" description="Helical" evidence="2">
    <location>
        <begin position="185"/>
        <end position="201"/>
    </location>
</feature>
<evidence type="ECO:0000313" key="3">
    <source>
        <dbReference type="EMBL" id="GMH95295.1"/>
    </source>
</evidence>
<protein>
    <submittedName>
        <fullName evidence="3">Uncharacterized protein</fullName>
    </submittedName>
</protein>
<reference evidence="4" key="1">
    <citation type="journal article" date="2023" name="Commun. Biol.">
        <title>Genome analysis of Parmales, the sister group of diatoms, reveals the evolutionary specialization of diatoms from phago-mixotrophs to photoautotrophs.</title>
        <authorList>
            <person name="Ban H."/>
            <person name="Sato S."/>
            <person name="Yoshikawa S."/>
            <person name="Yamada K."/>
            <person name="Nakamura Y."/>
            <person name="Ichinomiya M."/>
            <person name="Sato N."/>
            <person name="Blanc-Mathieu R."/>
            <person name="Endo H."/>
            <person name="Kuwata A."/>
            <person name="Ogata H."/>
        </authorList>
    </citation>
    <scope>NUCLEOTIDE SEQUENCE [LARGE SCALE GENOMIC DNA]</scope>
    <source>
        <strain evidence="4">NIES 3701</strain>
    </source>
</reference>
<feature type="transmembrane region" description="Helical" evidence="2">
    <location>
        <begin position="60"/>
        <end position="80"/>
    </location>
</feature>
<comment type="caution">
    <text evidence="3">The sequence shown here is derived from an EMBL/GenBank/DDBJ whole genome shotgun (WGS) entry which is preliminary data.</text>
</comment>
<name>A0A9W7BWA6_9STRA</name>
<proteinExistence type="predicted"/>
<dbReference type="EMBL" id="BRXY01000440">
    <property type="protein sequence ID" value="GMH95295.1"/>
    <property type="molecule type" value="Genomic_DNA"/>
</dbReference>
<keyword evidence="2" id="KW-1133">Transmembrane helix</keyword>
<dbReference type="Proteomes" id="UP001165085">
    <property type="component" value="Unassembled WGS sequence"/>
</dbReference>
<gene>
    <name evidence="3" type="ORF">TrST_g7368</name>
</gene>
<sequence>MPLYSSERNLDIESSPPTTNTTNSTKRKTWTDGRAHDGPGTPKMPYSKVVEGLTHSQGSIALISALLSGFAFQALTTMTVEFSSLSEAKKVVYIMFSLLSCLTISSFLFVAVSCSMLEQEGLVARSLSISTLTSAGFDDNIKKWYFDDNDFVSFRGTLIFVFNSSFILFTLFCAGYCPLRIDGEVGWVCGGIFLVFGVMMGRNMRVMNHKFVEGILKKI</sequence>
<evidence type="ECO:0000313" key="4">
    <source>
        <dbReference type="Proteomes" id="UP001165085"/>
    </source>
</evidence>
<keyword evidence="2" id="KW-0812">Transmembrane</keyword>
<accession>A0A9W7BWA6</accession>
<feature type="transmembrane region" description="Helical" evidence="2">
    <location>
        <begin position="158"/>
        <end position="179"/>
    </location>
</feature>
<organism evidence="3 4">
    <name type="scientific">Triparma strigata</name>
    <dbReference type="NCBI Taxonomy" id="1606541"/>
    <lineage>
        <taxon>Eukaryota</taxon>
        <taxon>Sar</taxon>
        <taxon>Stramenopiles</taxon>
        <taxon>Ochrophyta</taxon>
        <taxon>Bolidophyceae</taxon>
        <taxon>Parmales</taxon>
        <taxon>Triparmaceae</taxon>
        <taxon>Triparma</taxon>
    </lineage>
</organism>
<evidence type="ECO:0000256" key="1">
    <source>
        <dbReference type="SAM" id="MobiDB-lite"/>
    </source>
</evidence>